<reference evidence="1 2" key="1">
    <citation type="journal article" date="2022" name="Plant J.">
        <title>Chromosome-level genome of Camellia lanceoleosa provides a valuable resource for understanding genome evolution and self-incompatibility.</title>
        <authorList>
            <person name="Gong W."/>
            <person name="Xiao S."/>
            <person name="Wang L."/>
            <person name="Liao Z."/>
            <person name="Chang Y."/>
            <person name="Mo W."/>
            <person name="Hu G."/>
            <person name="Li W."/>
            <person name="Zhao G."/>
            <person name="Zhu H."/>
            <person name="Hu X."/>
            <person name="Ji K."/>
            <person name="Xiang X."/>
            <person name="Song Q."/>
            <person name="Yuan D."/>
            <person name="Jin S."/>
            <person name="Zhang L."/>
        </authorList>
    </citation>
    <scope>NUCLEOTIDE SEQUENCE [LARGE SCALE GENOMIC DNA]</scope>
    <source>
        <strain evidence="1">SQ_2022a</strain>
    </source>
</reference>
<accession>A0ACC0IMP4</accession>
<dbReference type="EMBL" id="CM045760">
    <property type="protein sequence ID" value="KAI8026632.1"/>
    <property type="molecule type" value="Genomic_DNA"/>
</dbReference>
<keyword evidence="2" id="KW-1185">Reference proteome</keyword>
<gene>
    <name evidence="1" type="ORF">LOK49_LG02G01860</name>
</gene>
<protein>
    <submittedName>
        <fullName evidence="1">Uncharacterized protein</fullName>
    </submittedName>
</protein>
<proteinExistence type="predicted"/>
<name>A0ACC0IMP4_9ERIC</name>
<evidence type="ECO:0000313" key="1">
    <source>
        <dbReference type="EMBL" id="KAI8026632.1"/>
    </source>
</evidence>
<evidence type="ECO:0000313" key="2">
    <source>
        <dbReference type="Proteomes" id="UP001060215"/>
    </source>
</evidence>
<comment type="caution">
    <text evidence="1">The sequence shown here is derived from an EMBL/GenBank/DDBJ whole genome shotgun (WGS) entry which is preliminary data.</text>
</comment>
<sequence>MVWRDILNVALKCPQLMEVFKANSKITIGDGRLISFWLDHWVGGDCLKKLFPRLFSVSMQQGLSVAVTKSRSNGGGEWDLSFRRALFQWEVEELRKMKELLQTAPELSAYLVYSGLSGLYANHGNIALHKYGLSGDLNCA</sequence>
<dbReference type="Proteomes" id="UP001060215">
    <property type="component" value="Chromosome 3"/>
</dbReference>
<organism evidence="1 2">
    <name type="scientific">Camellia lanceoleosa</name>
    <dbReference type="NCBI Taxonomy" id="1840588"/>
    <lineage>
        <taxon>Eukaryota</taxon>
        <taxon>Viridiplantae</taxon>
        <taxon>Streptophyta</taxon>
        <taxon>Embryophyta</taxon>
        <taxon>Tracheophyta</taxon>
        <taxon>Spermatophyta</taxon>
        <taxon>Magnoliopsida</taxon>
        <taxon>eudicotyledons</taxon>
        <taxon>Gunneridae</taxon>
        <taxon>Pentapetalae</taxon>
        <taxon>asterids</taxon>
        <taxon>Ericales</taxon>
        <taxon>Theaceae</taxon>
        <taxon>Camellia</taxon>
    </lineage>
</organism>